<evidence type="ECO:0000256" key="2">
    <source>
        <dbReference type="ARBA" id="ARBA00012652"/>
    </source>
</evidence>
<proteinExistence type="predicted"/>
<dbReference type="GO" id="GO:0016787">
    <property type="term" value="F:hydrolase activity"/>
    <property type="evidence" value="ECO:0007669"/>
    <property type="project" value="UniProtKB-KW"/>
</dbReference>
<dbReference type="InterPro" id="IPR013783">
    <property type="entry name" value="Ig-like_fold"/>
</dbReference>
<feature type="compositionally biased region" description="Acidic residues" evidence="4">
    <location>
        <begin position="776"/>
        <end position="789"/>
    </location>
</feature>
<feature type="domain" description="Alpha-L-rhamnosidase C-terminal" evidence="7">
    <location>
        <begin position="936"/>
        <end position="1002"/>
    </location>
</feature>
<evidence type="ECO:0000256" key="3">
    <source>
        <dbReference type="ARBA" id="ARBA00022801"/>
    </source>
</evidence>
<dbReference type="EMBL" id="JAFEJT020000002">
    <property type="protein sequence ID" value="MCH9274853.1"/>
    <property type="molecule type" value="Genomic_DNA"/>
</dbReference>
<evidence type="ECO:0000259" key="6">
    <source>
        <dbReference type="Pfam" id="PF17389"/>
    </source>
</evidence>
<accession>A0ABS9VRZ0</accession>
<reference evidence="8 9" key="1">
    <citation type="journal article" date="2021" name="Environ. Microbiol.">
        <title>Genetic insights into the dark matter of the mammalian gut microbiota through targeted genome reconstruction.</title>
        <authorList>
            <person name="Lugli G.A."/>
            <person name="Alessandri G."/>
            <person name="Milani C."/>
            <person name="Viappiani A."/>
            <person name="Fontana F."/>
            <person name="Tarracchini C."/>
            <person name="Mancabelli L."/>
            <person name="Argentini C."/>
            <person name="Ruiz L."/>
            <person name="Margolles A."/>
            <person name="van Sinderen D."/>
            <person name="Turroni F."/>
            <person name="Ventura M."/>
        </authorList>
    </citation>
    <scope>NUCLEOTIDE SEQUENCE [LARGE SCALE GENOMIC DNA]</scope>
    <source>
        <strain evidence="8 9">MA1</strain>
    </source>
</reference>
<name>A0ABS9VRZ0_9BIFI</name>
<dbReference type="InterPro" id="IPR016007">
    <property type="entry name" value="Alpha_rhamnosid"/>
</dbReference>
<dbReference type="InterPro" id="IPR008928">
    <property type="entry name" value="6-hairpin_glycosidase_sf"/>
</dbReference>
<evidence type="ECO:0000256" key="4">
    <source>
        <dbReference type="SAM" id="MobiDB-lite"/>
    </source>
</evidence>
<dbReference type="InterPro" id="IPR008902">
    <property type="entry name" value="Rhamnosid_concanavalin"/>
</dbReference>
<protein>
    <recommendedName>
        <fullName evidence="2">alpha-L-rhamnosidase</fullName>
        <ecNumber evidence="2">3.2.1.40</ecNumber>
    </recommendedName>
</protein>
<dbReference type="InterPro" id="IPR035396">
    <property type="entry name" value="Bac_rhamnosid6H"/>
</dbReference>
<dbReference type="SUPFAM" id="SSF48208">
    <property type="entry name" value="Six-hairpin glycosidases"/>
    <property type="match status" value="1"/>
</dbReference>
<dbReference type="Gene3D" id="2.60.40.10">
    <property type="entry name" value="Immunoglobulins"/>
    <property type="match status" value="1"/>
</dbReference>
<dbReference type="Pfam" id="PF05592">
    <property type="entry name" value="Bac_rhamnosid"/>
    <property type="match status" value="1"/>
</dbReference>
<dbReference type="InterPro" id="IPR035398">
    <property type="entry name" value="Bac_rhamnosid_C"/>
</dbReference>
<sequence length="1055" mass="112588">MLLVDDRHAPVDLKPGNAPVLRWRDDAGQVTGAAAGGDPVAYRIAVAATREDAAAGNATVWDGGWTDGDLWDGATLDGVDMAPSRRYWVALQWRYADGTEGDWCEPTTFGTAPAGDAWQAASVWGPEPRAAADDAADDAGAAHAGSAANDGDAAVRDDDPAQSDESSTPGNSAGWAVLRGTFRLPDKPIRWATLTATASSTRPARQFVYRMWLNGPFVGCGPTFPIGDEARTDGYDVTGLLRPGETNAIGVIAYTMEDRRFAAQLDVCFEDGSTERYVTDAGWKAMPDPASVWPDSASIGTQYFEAPAENIHGDAFPFGFAEPGFDDSGWTDAVVKPDFDHIEPAPTDKLGLTYLPPQSLRVVDRTSPDRPGERGVVADFGAGYMGGIRLDLDPKEPVDVTVRYGETLDEDGSVRYRMSTGNVYEEHWHIVPGGRPLETWGLRVFRYVEIAVAQPPATPASWDVPSPAGIDEAAAAVADLLTRPLAVSAAALAYPALDGRTVADGGYVGRFTSSDPQLDAVWQLSAHTIAAFNGNIYADSWTRERAPYEADAWIQQHAHLALDSAPSLGRYTVDYLIANRTWPTEWPLYLILAVHEAWMRTGSLAQAAEQYEHLQGLLPDRYLDNETGFIVKNPGESSHTDGDLVDWPPSERDGFVFGQVNTVINALAAEAYDDMAALAGALGRDDDAQRYADIARRMREAINGHLYDAVRGAYLDGLTVTTTQDETATVEFAVVGSRRRTNDTANDADAANDAGNADNANVDAVDAADDAVDAADDAANDAAEPDDTTMDSLPAVATDDDGSDDRPLPPQPFEAGERTFTPIDHASLHASAFALAFAHVPADRVPRIGETLRAKGMACSVYTAVPYLMGLYRAGLGADAAKLYADRRTTHSWLYMIAQGAGGTMEAWALANKPNTTYSHPWAASPTFLIAEGLMGVRPIEPGYRRFAVVPQLGAMRMATLTLPTPAGDIAVDYSPTDGERDGITIDLTVPARTQADVVLPAVNAGASPVIMLDGSLANCELVTEPTDVAGVLVPAGSVRLRALKPGLHQIIAVG</sequence>
<dbReference type="EC" id="3.2.1.40" evidence="2"/>
<comment type="caution">
    <text evidence="8">The sequence shown here is derived from an EMBL/GenBank/DDBJ whole genome shotgun (WGS) entry which is preliminary data.</text>
</comment>
<gene>
    <name evidence="8" type="ORF">JS533_000920</name>
</gene>
<dbReference type="PANTHER" id="PTHR33307:SF6">
    <property type="entry name" value="ALPHA-RHAMNOSIDASE (EUROFUNG)-RELATED"/>
    <property type="match status" value="1"/>
</dbReference>
<feature type="region of interest" description="Disordered" evidence="4">
    <location>
        <begin position="740"/>
        <end position="759"/>
    </location>
</feature>
<evidence type="ECO:0000259" key="7">
    <source>
        <dbReference type="Pfam" id="PF17390"/>
    </source>
</evidence>
<feature type="region of interest" description="Disordered" evidence="4">
    <location>
        <begin position="776"/>
        <end position="817"/>
    </location>
</feature>
<feature type="compositionally biased region" description="Low complexity" evidence="4">
    <location>
        <begin position="138"/>
        <end position="152"/>
    </location>
</feature>
<reference evidence="8 9" key="2">
    <citation type="journal article" date="2021" name="Syst. Appl. Microbiol.">
        <title>Phylogenetic classification of ten novel species belonging to the genus Bifidobacterium comprising B. phasiani sp. nov., B. pongonis sp. nov., B. saguinibicoloris sp. nov., B. colobi sp. nov., B. simiiventris sp. nov., B. santillanense sp. nov., B. miconis sp. nov., B. amazonense sp. nov., B. pluvialisilvae sp. nov., and B. miconisargentati sp. nov.</title>
        <authorList>
            <person name="Lugli G.A."/>
            <person name="Calvete-Torre I."/>
            <person name="Alessandri G."/>
            <person name="Milani C."/>
            <person name="Turroni F."/>
            <person name="Laiolo P."/>
            <person name="Ossiprandi M.C."/>
            <person name="Margolles A."/>
            <person name="Ruiz L."/>
            <person name="Ventura M."/>
        </authorList>
    </citation>
    <scope>NUCLEOTIDE SEQUENCE [LARGE SCALE GENOMIC DNA]</scope>
    <source>
        <strain evidence="8 9">MA1</strain>
    </source>
</reference>
<dbReference type="Gene3D" id="2.60.420.10">
    <property type="entry name" value="Maltose phosphorylase, domain 3"/>
    <property type="match status" value="1"/>
</dbReference>
<dbReference type="Gene3D" id="2.60.120.260">
    <property type="entry name" value="Galactose-binding domain-like"/>
    <property type="match status" value="2"/>
</dbReference>
<feature type="region of interest" description="Disordered" evidence="4">
    <location>
        <begin position="127"/>
        <end position="174"/>
    </location>
</feature>
<dbReference type="RefSeq" id="WP_241512696.1">
    <property type="nucleotide sequence ID" value="NZ_JAFEJT020000002.1"/>
</dbReference>
<feature type="domain" description="Alpha-L-rhamnosidase concanavalin-like" evidence="5">
    <location>
        <begin position="374"/>
        <end position="453"/>
    </location>
</feature>
<organism evidence="8 9">
    <name type="scientific">Bifidobacterium amazonense</name>
    <dbReference type="NCBI Taxonomy" id="2809027"/>
    <lineage>
        <taxon>Bacteria</taxon>
        <taxon>Bacillati</taxon>
        <taxon>Actinomycetota</taxon>
        <taxon>Actinomycetes</taxon>
        <taxon>Bifidobacteriales</taxon>
        <taxon>Bifidobacteriaceae</taxon>
        <taxon>Bifidobacterium</taxon>
    </lineage>
</organism>
<dbReference type="PANTHER" id="PTHR33307">
    <property type="entry name" value="ALPHA-RHAMNOSIDASE (EUROFUNG)"/>
    <property type="match status" value="1"/>
</dbReference>
<evidence type="ECO:0000259" key="5">
    <source>
        <dbReference type="Pfam" id="PF05592"/>
    </source>
</evidence>
<evidence type="ECO:0000256" key="1">
    <source>
        <dbReference type="ARBA" id="ARBA00001445"/>
    </source>
</evidence>
<dbReference type="Pfam" id="PF17389">
    <property type="entry name" value="Bac_rhamnosid6H"/>
    <property type="match status" value="2"/>
</dbReference>
<dbReference type="Proteomes" id="UP000710815">
    <property type="component" value="Unassembled WGS sequence"/>
</dbReference>
<keyword evidence="3 8" id="KW-0378">Hydrolase</keyword>
<dbReference type="Gene3D" id="1.50.10.10">
    <property type="match status" value="2"/>
</dbReference>
<dbReference type="Pfam" id="PF17390">
    <property type="entry name" value="Bac_rhamnosid_C"/>
    <property type="match status" value="1"/>
</dbReference>
<evidence type="ECO:0000313" key="9">
    <source>
        <dbReference type="Proteomes" id="UP000710815"/>
    </source>
</evidence>
<dbReference type="InterPro" id="IPR012341">
    <property type="entry name" value="6hp_glycosidase-like_sf"/>
</dbReference>
<comment type="catalytic activity">
    <reaction evidence="1">
        <text>Hydrolysis of terminal non-reducing alpha-L-rhamnose residues in alpha-L-rhamnosides.</text>
        <dbReference type="EC" id="3.2.1.40"/>
    </reaction>
</comment>
<feature type="domain" description="Alpha-L-rhamnosidase six-hairpin glycosidase" evidence="6">
    <location>
        <begin position="824"/>
        <end position="926"/>
    </location>
</feature>
<feature type="domain" description="Alpha-L-rhamnosidase six-hairpin glycosidase" evidence="6">
    <location>
        <begin position="508"/>
        <end position="744"/>
    </location>
</feature>
<keyword evidence="9" id="KW-1185">Reference proteome</keyword>
<feature type="compositionally biased region" description="Low complexity" evidence="4">
    <location>
        <begin position="743"/>
        <end position="759"/>
    </location>
</feature>
<evidence type="ECO:0000313" key="8">
    <source>
        <dbReference type="EMBL" id="MCH9274853.1"/>
    </source>
</evidence>